<protein>
    <submittedName>
        <fullName evidence="1">Holin-like toxin</fullName>
    </submittedName>
</protein>
<reference evidence="2" key="1">
    <citation type="journal article" date="2019" name="Int. J. Syst. Evol. Microbiol.">
        <title>The Global Catalogue of Microorganisms (GCM) 10K type strain sequencing project: providing services to taxonomists for standard genome sequencing and annotation.</title>
        <authorList>
            <consortium name="The Broad Institute Genomics Platform"/>
            <consortium name="The Broad Institute Genome Sequencing Center for Infectious Disease"/>
            <person name="Wu L."/>
            <person name="Ma J."/>
        </authorList>
    </citation>
    <scope>NUCLEOTIDE SEQUENCE [LARGE SCALE GENOMIC DNA]</scope>
    <source>
        <strain evidence="2">CGMCC 1.12376</strain>
    </source>
</reference>
<proteinExistence type="predicted"/>
<gene>
    <name evidence="1" type="ORF">ACFSBH_07270</name>
</gene>
<dbReference type="Proteomes" id="UP001597221">
    <property type="component" value="Unassembled WGS sequence"/>
</dbReference>
<dbReference type="Pfam" id="PF16935">
    <property type="entry name" value="Hol_Tox"/>
    <property type="match status" value="1"/>
</dbReference>
<dbReference type="InterPro" id="IPR031616">
    <property type="entry name" value="BsrE-like"/>
</dbReference>
<keyword evidence="2" id="KW-1185">Reference proteome</keyword>
<evidence type="ECO:0000313" key="2">
    <source>
        <dbReference type="Proteomes" id="UP001597221"/>
    </source>
</evidence>
<sequence length="65" mass="7005">MEIVETLSLMIAFGTLIVLIMSNKENNPSCRLAAHGGIILPSVPSPLVGVGLLEPFHVTSMERFL</sequence>
<dbReference type="EMBL" id="JBHUDE010000035">
    <property type="protein sequence ID" value="MFD1607448.1"/>
    <property type="molecule type" value="Genomic_DNA"/>
</dbReference>
<evidence type="ECO:0000313" key="1">
    <source>
        <dbReference type="EMBL" id="MFD1607448.1"/>
    </source>
</evidence>
<comment type="caution">
    <text evidence="1">The sequence shown here is derived from an EMBL/GenBank/DDBJ whole genome shotgun (WGS) entry which is preliminary data.</text>
</comment>
<organism evidence="1 2">
    <name type="scientific">Oceanobacillus luteolus</name>
    <dbReference type="NCBI Taxonomy" id="1274358"/>
    <lineage>
        <taxon>Bacteria</taxon>
        <taxon>Bacillati</taxon>
        <taxon>Bacillota</taxon>
        <taxon>Bacilli</taxon>
        <taxon>Bacillales</taxon>
        <taxon>Bacillaceae</taxon>
        <taxon>Oceanobacillus</taxon>
    </lineage>
</organism>
<dbReference type="RefSeq" id="WP_251513351.1">
    <property type="nucleotide sequence ID" value="NZ_JAMBON010000010.1"/>
</dbReference>
<name>A0ABW4HPB0_9BACI</name>
<accession>A0ABW4HPB0</accession>